<dbReference type="Proteomes" id="UP001153954">
    <property type="component" value="Unassembled WGS sequence"/>
</dbReference>
<dbReference type="EMBL" id="CAKOGL010000015">
    <property type="protein sequence ID" value="CAH2095039.1"/>
    <property type="molecule type" value="Genomic_DNA"/>
</dbReference>
<keyword evidence="2" id="KW-0645">Protease</keyword>
<reference evidence="8" key="1">
    <citation type="submission" date="2022-03" db="EMBL/GenBank/DDBJ databases">
        <authorList>
            <person name="Tunstrom K."/>
        </authorList>
    </citation>
    <scope>NUCLEOTIDE SEQUENCE</scope>
</reference>
<dbReference type="GO" id="GO:0004252">
    <property type="term" value="F:serine-type endopeptidase activity"/>
    <property type="evidence" value="ECO:0007669"/>
    <property type="project" value="InterPro"/>
</dbReference>
<protein>
    <recommendedName>
        <fullName evidence="7">Peptidase S1 domain-containing protein</fullName>
    </recommendedName>
</protein>
<gene>
    <name evidence="8" type="ORF">EEDITHA_LOCUS10541</name>
</gene>
<dbReference type="InterPro" id="IPR001254">
    <property type="entry name" value="Trypsin_dom"/>
</dbReference>
<evidence type="ECO:0000313" key="8">
    <source>
        <dbReference type="EMBL" id="CAH2095039.1"/>
    </source>
</evidence>
<keyword evidence="4" id="KW-0720">Serine protease</keyword>
<evidence type="ECO:0000259" key="7">
    <source>
        <dbReference type="PROSITE" id="PS50240"/>
    </source>
</evidence>
<proteinExistence type="inferred from homology"/>
<evidence type="ECO:0000256" key="3">
    <source>
        <dbReference type="ARBA" id="ARBA00022801"/>
    </source>
</evidence>
<dbReference type="Pfam" id="PF00089">
    <property type="entry name" value="Trypsin"/>
    <property type="match status" value="1"/>
</dbReference>
<keyword evidence="9" id="KW-1185">Reference proteome</keyword>
<dbReference type="CDD" id="cd00190">
    <property type="entry name" value="Tryp_SPc"/>
    <property type="match status" value="1"/>
</dbReference>
<dbReference type="InterPro" id="IPR009003">
    <property type="entry name" value="Peptidase_S1_PA"/>
</dbReference>
<evidence type="ECO:0000256" key="4">
    <source>
        <dbReference type="ARBA" id="ARBA00022825"/>
    </source>
</evidence>
<dbReference type="PANTHER" id="PTHR24276">
    <property type="entry name" value="POLYSERASE-RELATED"/>
    <property type="match status" value="1"/>
</dbReference>
<sequence>MLAWALTLALFAGVSAEYSRIVGGENTTIENFPSTVQIEFNSQNGVWDQNCAGVILTSTWGLSSAFCLRRTTYESRTVRIRAGATYRNVGGTIHYIDYAVIHPANIENSYLSDIALARTITPFVFSPAVQRTAIPPQGSAIPDNLPVTQAGWGRTELGGAFSETLRYVNVLTVNYERCSEIYRGNMDFPPMGSDWVCAGLLDVDGNGSCHGDFGGPLYYGNLTIGIVYSLSECGRSENNVTYPSVNTNVAHHTQWIIDNAV</sequence>
<evidence type="ECO:0000256" key="5">
    <source>
        <dbReference type="ARBA" id="ARBA00023157"/>
    </source>
</evidence>
<dbReference type="SUPFAM" id="SSF50494">
    <property type="entry name" value="Trypsin-like serine proteases"/>
    <property type="match status" value="1"/>
</dbReference>
<dbReference type="InterPro" id="IPR043504">
    <property type="entry name" value="Peptidase_S1_PA_chymotrypsin"/>
</dbReference>
<dbReference type="InterPro" id="IPR001314">
    <property type="entry name" value="Peptidase_S1A"/>
</dbReference>
<feature type="signal peptide" evidence="6">
    <location>
        <begin position="1"/>
        <end position="16"/>
    </location>
</feature>
<evidence type="ECO:0000256" key="1">
    <source>
        <dbReference type="ARBA" id="ARBA00007664"/>
    </source>
</evidence>
<keyword evidence="5" id="KW-1015">Disulfide bond</keyword>
<evidence type="ECO:0000256" key="6">
    <source>
        <dbReference type="SAM" id="SignalP"/>
    </source>
</evidence>
<keyword evidence="6" id="KW-0732">Signal</keyword>
<comment type="caution">
    <text evidence="8">The sequence shown here is derived from an EMBL/GenBank/DDBJ whole genome shotgun (WGS) entry which is preliminary data.</text>
</comment>
<organism evidence="8 9">
    <name type="scientific">Euphydryas editha</name>
    <name type="common">Edith's checkerspot</name>
    <dbReference type="NCBI Taxonomy" id="104508"/>
    <lineage>
        <taxon>Eukaryota</taxon>
        <taxon>Metazoa</taxon>
        <taxon>Ecdysozoa</taxon>
        <taxon>Arthropoda</taxon>
        <taxon>Hexapoda</taxon>
        <taxon>Insecta</taxon>
        <taxon>Pterygota</taxon>
        <taxon>Neoptera</taxon>
        <taxon>Endopterygota</taxon>
        <taxon>Lepidoptera</taxon>
        <taxon>Glossata</taxon>
        <taxon>Ditrysia</taxon>
        <taxon>Papilionoidea</taxon>
        <taxon>Nymphalidae</taxon>
        <taxon>Nymphalinae</taxon>
        <taxon>Euphydryas</taxon>
    </lineage>
</organism>
<comment type="similarity">
    <text evidence="1">Belongs to the peptidase S1 family.</text>
</comment>
<dbReference type="AlphaFoldDB" id="A0AAU9U876"/>
<keyword evidence="3" id="KW-0378">Hydrolase</keyword>
<dbReference type="PROSITE" id="PS50240">
    <property type="entry name" value="TRYPSIN_DOM"/>
    <property type="match status" value="1"/>
</dbReference>
<name>A0AAU9U876_EUPED</name>
<evidence type="ECO:0000313" key="9">
    <source>
        <dbReference type="Proteomes" id="UP001153954"/>
    </source>
</evidence>
<accession>A0AAU9U876</accession>
<dbReference type="GO" id="GO:0006508">
    <property type="term" value="P:proteolysis"/>
    <property type="evidence" value="ECO:0007669"/>
    <property type="project" value="UniProtKB-KW"/>
</dbReference>
<evidence type="ECO:0000256" key="2">
    <source>
        <dbReference type="ARBA" id="ARBA00022670"/>
    </source>
</evidence>
<dbReference type="SMART" id="SM00020">
    <property type="entry name" value="Tryp_SPc"/>
    <property type="match status" value="1"/>
</dbReference>
<feature type="domain" description="Peptidase S1" evidence="7">
    <location>
        <begin position="21"/>
        <end position="261"/>
    </location>
</feature>
<dbReference type="InterPro" id="IPR050430">
    <property type="entry name" value="Peptidase_S1"/>
</dbReference>
<dbReference type="PRINTS" id="PR00722">
    <property type="entry name" value="CHYMOTRYPSIN"/>
</dbReference>
<feature type="chain" id="PRO_5043415078" description="Peptidase S1 domain-containing protein" evidence="6">
    <location>
        <begin position="17"/>
        <end position="261"/>
    </location>
</feature>
<dbReference type="Gene3D" id="2.40.10.10">
    <property type="entry name" value="Trypsin-like serine proteases"/>
    <property type="match status" value="1"/>
</dbReference>
<dbReference type="PANTHER" id="PTHR24276:SF91">
    <property type="entry name" value="AT26814P-RELATED"/>
    <property type="match status" value="1"/>
</dbReference>